<proteinExistence type="predicted"/>
<dbReference type="EMBL" id="AC020646">
    <property type="protein sequence ID" value="AAF79780.1"/>
    <property type="molecule type" value="Genomic_DNA"/>
</dbReference>
<protein>
    <submittedName>
        <fullName evidence="1">T32E20.3</fullName>
    </submittedName>
</protein>
<name>Q9LPB7_ARATH</name>
<reference evidence="1" key="3">
    <citation type="submission" date="2000-06" db="EMBL/GenBank/DDBJ databases">
        <authorList>
            <person name="Cheuk R."/>
            <person name="Shinn P."/>
            <person name="Brooks S."/>
            <person name="Buehler E."/>
            <person name="Chao Q."/>
            <person name="Johnson-Hopson C."/>
            <person name="Khan S."/>
            <person name="Kim C."/>
            <person name="Altafi H."/>
            <person name="Bei B."/>
            <person name="Chin C."/>
            <person name="Chiou J."/>
            <person name="Choi E."/>
            <person name="Conn L."/>
            <person name="Conway A."/>
            <person name="Gonzalez A."/>
            <person name="Hansen N."/>
            <person name="Howing B."/>
            <person name="Koo T."/>
            <person name="Lam B."/>
            <person name="Lee J."/>
            <person name="Lenz C."/>
            <person name="Li J."/>
            <person name="Liu A."/>
            <person name="Liu J."/>
            <person name="Liu S."/>
            <person name="Mukharsky N."/>
            <person name="Nguyen M."/>
            <person name="Palm C."/>
            <person name="Pham P."/>
            <person name="Sakano H."/>
            <person name="Schwartz J."/>
            <person name="Southwick A."/>
            <person name="Thaveri A."/>
            <person name="Toriumi M."/>
            <person name="Vaysberg M."/>
            <person name="Yu G."/>
            <person name="Davis R."/>
            <person name="Federspiel N."/>
            <person name="Theologis A."/>
            <person name="Ecker J."/>
        </authorList>
    </citation>
    <scope>NUCLEOTIDE SEQUENCE</scope>
</reference>
<organism evidence="1">
    <name type="scientific">Arabidopsis thaliana</name>
    <name type="common">Mouse-ear cress</name>
    <dbReference type="NCBI Taxonomy" id="3702"/>
    <lineage>
        <taxon>Eukaryota</taxon>
        <taxon>Viridiplantae</taxon>
        <taxon>Streptophyta</taxon>
        <taxon>Embryophyta</taxon>
        <taxon>Tracheophyta</taxon>
        <taxon>Spermatophyta</taxon>
        <taxon>Magnoliopsida</taxon>
        <taxon>eudicotyledons</taxon>
        <taxon>Gunneridae</taxon>
        <taxon>Pentapetalae</taxon>
        <taxon>rosids</taxon>
        <taxon>malvids</taxon>
        <taxon>Brassicales</taxon>
        <taxon>Brassicaceae</taxon>
        <taxon>Camelineae</taxon>
        <taxon>Arabidopsis</taxon>
    </lineage>
</organism>
<sequence>MLCLLCILRHLGSSRIRIACFGVFSGAEGAKKDSTRSIHSIQAAREEASVYSTSLLDRGS</sequence>
<reference evidence="1" key="2">
    <citation type="submission" date="2000-02" db="EMBL/GenBank/DDBJ databases">
        <title>Genomic sequence for Arabidopsis thaliana BAC T32E20 from chromosome I.</title>
        <authorList>
            <person name="Shinn P."/>
            <person name="Brooks S."/>
            <person name="Buehler E."/>
            <person name="Chao Q."/>
            <person name="Johnson-Hopson C."/>
            <person name="Khan S."/>
            <person name="Kim C."/>
            <person name="Altafi H."/>
            <person name="Bei Q."/>
            <person name="Chin C."/>
            <person name="Chiou J."/>
            <person name="Choi E."/>
            <person name="Conn L."/>
            <person name="Conway A."/>
            <person name="Gonzales A."/>
            <person name="Hansen N."/>
            <person name="Howing B."/>
            <person name="Koo T."/>
            <person name="Lam B."/>
            <person name="Lee J."/>
            <person name="Lenz C."/>
            <person name="Li J."/>
            <person name="Liu A."/>
            <person name="Liu K."/>
            <person name="Liu S."/>
            <person name="Mukharsky N."/>
            <person name="Nguyen M."/>
            <person name="Palm C."/>
            <person name="Pham P."/>
            <person name="Sakano H."/>
            <person name="Schwartz J."/>
            <person name="Southwick A."/>
            <person name="Thaveri A."/>
            <person name="Toriumi M."/>
            <person name="Vaysberg M."/>
            <person name="Yu G."/>
            <person name="Federspiel N.A."/>
            <person name="Theologis A."/>
            <person name="Ecker J.R."/>
        </authorList>
    </citation>
    <scope>NUCLEOTIDE SEQUENCE</scope>
</reference>
<evidence type="ECO:0000313" key="1">
    <source>
        <dbReference type="EMBL" id="AAF79780.1"/>
    </source>
</evidence>
<dbReference type="AlphaFoldDB" id="Q9LPB7"/>
<accession>Q9LPB7</accession>
<reference key="1">
    <citation type="journal article" date="2000" name="Nature">
        <title>Sequence and analysis of chromosome 1 of the plant Arabidopsis thaliana.</title>
        <authorList>
            <person name="Theologis A."/>
            <person name="Ecker J.R."/>
            <person name="Palm C.J."/>
            <person name="Federspiel N.A."/>
            <person name="Kaul S."/>
            <person name="White O."/>
            <person name="Alonso J."/>
            <person name="Altafi H."/>
            <person name="Araujo R."/>
            <person name="Bowman C.L."/>
            <person name="Brooks S.Y."/>
            <person name="Buehler E."/>
            <person name="Chan A."/>
            <person name="Chao Q."/>
            <person name="Chen H."/>
            <person name="Cheuk R.F."/>
            <person name="Chin C.W."/>
            <person name="Chung M.K."/>
            <person name="Conn L."/>
            <person name="Conway A.B."/>
            <person name="Conway A.R."/>
            <person name="Creasy T.H."/>
            <person name="Dewar K."/>
            <person name="Dunn P."/>
            <person name="Etgu P."/>
            <person name="Feldblyum T.V."/>
            <person name="Feng J."/>
            <person name="Fong B."/>
            <person name="Fujii C.Y."/>
            <person name="Gill J.E."/>
            <person name="Goldsmith A.D."/>
            <person name="Haas B."/>
            <person name="Hansen N.F."/>
            <person name="Hughes B."/>
            <person name="Huizar L."/>
            <person name="Hunter J.L."/>
            <person name="Jenkins J."/>
            <person name="Johnson-Hopson C."/>
            <person name="Khan S."/>
            <person name="Khaykin E."/>
            <person name="Kim C.J."/>
            <person name="Koo H.L."/>
            <person name="Kremenetskaia I."/>
            <person name="Kurtz D.B."/>
            <person name="Kwan A."/>
            <person name="Lam B."/>
            <person name="Langin-Hooper S."/>
            <person name="Lee A."/>
            <person name="Lee J.M."/>
            <person name="Lenz C.A."/>
            <person name="Li J.H."/>
            <person name="Li Y."/>
            <person name="Lin X."/>
            <person name="Liu S.X."/>
            <person name="Liu Z.A."/>
            <person name="Luros J.S."/>
            <person name="Maiti R."/>
            <person name="Marziali A."/>
            <person name="Militscher J."/>
            <person name="Miranda M."/>
            <person name="Nguyen M."/>
            <person name="Nierman W.C."/>
            <person name="Osborne B.I."/>
            <person name="Pai G."/>
            <person name="Peterson J."/>
            <person name="Pham P.K."/>
            <person name="Rizzo M."/>
            <person name="Rooney T."/>
            <person name="Rowley D."/>
            <person name="Sakano H."/>
            <person name="Salzberg S.L."/>
            <person name="Schwartz J.R."/>
            <person name="Shinn P."/>
            <person name="Southwick A.M."/>
            <person name="Sun H."/>
            <person name="Tallon L.J."/>
            <person name="Tambunga G."/>
            <person name="Toriumi M.J."/>
            <person name="Town C.D."/>
            <person name="Utterback T."/>
            <person name="Van Aken S."/>
            <person name="Vaysberg M."/>
            <person name="Vysotskaia V.S."/>
            <person name="Walker M."/>
            <person name="Wu D."/>
            <person name="Yu G."/>
            <person name="Fraser C.M."/>
            <person name="Venter J.C."/>
            <person name="Davis R.W."/>
        </authorList>
    </citation>
    <scope>NUCLEOTIDE SEQUENCE [LARGE SCALE GENOMIC DNA]</scope>
    <source>
        <strain>cv. Columbia</strain>
    </source>
</reference>